<dbReference type="RefSeq" id="WP_304420149.1">
    <property type="nucleotide sequence ID" value="NZ_JANCMU010000001.1"/>
</dbReference>
<dbReference type="EMBL" id="JANCMU010000001">
    <property type="protein sequence ID" value="MDG4945565.1"/>
    <property type="molecule type" value="Genomic_DNA"/>
</dbReference>
<dbReference type="Proteomes" id="UP001152599">
    <property type="component" value="Unassembled WGS sequence"/>
</dbReference>
<feature type="signal peptide" evidence="1">
    <location>
        <begin position="1"/>
        <end position="23"/>
    </location>
</feature>
<organism evidence="2 3">
    <name type="scientific">Profundicola chukchiensis</name>
    <dbReference type="NCBI Taxonomy" id="2961959"/>
    <lineage>
        <taxon>Bacteria</taxon>
        <taxon>Pseudomonadati</taxon>
        <taxon>Bacteroidota</taxon>
        <taxon>Flavobacteriia</taxon>
        <taxon>Flavobacteriales</taxon>
        <taxon>Weeksellaceae</taxon>
        <taxon>Profundicola</taxon>
    </lineage>
</organism>
<evidence type="ECO:0008006" key="4">
    <source>
        <dbReference type="Google" id="ProtNLM"/>
    </source>
</evidence>
<name>A0A9X4MXW6_9FLAO</name>
<evidence type="ECO:0000256" key="1">
    <source>
        <dbReference type="SAM" id="SignalP"/>
    </source>
</evidence>
<evidence type="ECO:0000313" key="3">
    <source>
        <dbReference type="Proteomes" id="UP001152599"/>
    </source>
</evidence>
<protein>
    <recommendedName>
        <fullName evidence="4">CarboxypepD_reg-like domain-containing protein</fullName>
    </recommendedName>
</protein>
<dbReference type="AlphaFoldDB" id="A0A9X4MXW6"/>
<keyword evidence="1" id="KW-0732">Signal</keyword>
<gene>
    <name evidence="2" type="ORF">NMK71_03995</name>
</gene>
<accession>A0A9X4MXW6</accession>
<reference evidence="2" key="1">
    <citation type="submission" date="2022-07" db="EMBL/GenBank/DDBJ databases">
        <title>Description and genome-wide analysis of Profundicola chukchiensis gen. nov., sp. nov., marine bacteria isolated from bottom sediments of the Chukchi Sea.</title>
        <authorList>
            <person name="Romanenko L."/>
            <person name="Otstavnykh N."/>
            <person name="Kurilenko V."/>
            <person name="Eremeev V."/>
            <person name="Velansky P."/>
            <person name="Mikhailov V."/>
            <person name="Isaeva M."/>
        </authorList>
    </citation>
    <scope>NUCLEOTIDE SEQUENCE</scope>
    <source>
        <strain evidence="2">KMM 9713</strain>
    </source>
</reference>
<keyword evidence="3" id="KW-1185">Reference proteome</keyword>
<feature type="chain" id="PRO_5040892869" description="CarboxypepD_reg-like domain-containing protein" evidence="1">
    <location>
        <begin position="24"/>
        <end position="272"/>
    </location>
</feature>
<comment type="caution">
    <text evidence="2">The sequence shown here is derived from an EMBL/GenBank/DDBJ whole genome shotgun (WGS) entry which is preliminary data.</text>
</comment>
<proteinExistence type="predicted"/>
<sequence length="272" mass="31697">MLNNFIKYLVLTSFCLFNAQVLAQEKSLNGMIVVDFRDDYPQGVVITNKNTKVYSVSDITGSFKVQAQVGDTLLFQAPFLIDRKFVVRESSFEQKPLVIHMNYEVITLQDVIARPPLTGDLKKDMKSVRVRDDVERIYANLGIDIRTLDMKPKERKEDVIPKLGPIPIPTSLNVEALYKSITGYYRKMENLNQFERLEKRLVDVQEYLGNKYFVEVLGIPEADIRGFLLYTYDHSNGEYESYYLQEDYLSFARLFKEKAPIFKRRLEIRDAE</sequence>
<evidence type="ECO:0000313" key="2">
    <source>
        <dbReference type="EMBL" id="MDG4945565.1"/>
    </source>
</evidence>